<feature type="compositionally biased region" description="Polar residues" evidence="7">
    <location>
        <begin position="161"/>
        <end position="177"/>
    </location>
</feature>
<evidence type="ECO:0000313" key="11">
    <source>
        <dbReference type="Proteomes" id="UP000018144"/>
    </source>
</evidence>
<dbReference type="InterPro" id="IPR044780">
    <property type="entry name" value="Heh2/Src1"/>
</dbReference>
<reference evidence="10 11" key="1">
    <citation type="journal article" date="2013" name="PLoS Genet.">
        <title>The genome and development-dependent transcriptomes of Pyronema confluens: a window into fungal evolution.</title>
        <authorList>
            <person name="Traeger S."/>
            <person name="Altegoer F."/>
            <person name="Freitag M."/>
            <person name="Gabaldon T."/>
            <person name="Kempken F."/>
            <person name="Kumar A."/>
            <person name="Marcet-Houben M."/>
            <person name="Poggeler S."/>
            <person name="Stajich J.E."/>
            <person name="Nowrousian M."/>
        </authorList>
    </citation>
    <scope>NUCLEOTIDE SEQUENCE [LARGE SCALE GENOMIC DNA]</scope>
    <source>
        <strain evidence="11">CBS 100304</strain>
        <tissue evidence="10">Vegetative mycelium</tissue>
    </source>
</reference>
<dbReference type="GO" id="GO:0034399">
    <property type="term" value="C:nuclear periphery"/>
    <property type="evidence" value="ECO:0007669"/>
    <property type="project" value="TreeGrafter"/>
</dbReference>
<dbReference type="OrthoDB" id="2503928at2759"/>
<dbReference type="GO" id="GO:0005637">
    <property type="term" value="C:nuclear inner membrane"/>
    <property type="evidence" value="ECO:0007669"/>
    <property type="project" value="UniProtKB-SubCell"/>
</dbReference>
<feature type="region of interest" description="Disordered" evidence="7">
    <location>
        <begin position="65"/>
        <end position="217"/>
    </location>
</feature>
<dbReference type="GO" id="GO:0005783">
    <property type="term" value="C:endoplasmic reticulum"/>
    <property type="evidence" value="ECO:0007669"/>
    <property type="project" value="TreeGrafter"/>
</dbReference>
<dbReference type="Gene3D" id="1.10.10.1180">
    <property type="entry name" value="MAN1, winged-helix domain"/>
    <property type="match status" value="1"/>
</dbReference>
<dbReference type="Proteomes" id="UP000018144">
    <property type="component" value="Unassembled WGS sequence"/>
</dbReference>
<evidence type="ECO:0000256" key="5">
    <source>
        <dbReference type="ARBA" id="ARBA00023136"/>
    </source>
</evidence>
<evidence type="ECO:0000259" key="9">
    <source>
        <dbReference type="Pfam" id="PF12949"/>
    </source>
</evidence>
<dbReference type="CDD" id="cd12935">
    <property type="entry name" value="LEM_like"/>
    <property type="match status" value="1"/>
</dbReference>
<feature type="compositionally biased region" description="Low complexity" evidence="7">
    <location>
        <begin position="199"/>
        <end position="210"/>
    </location>
</feature>
<dbReference type="GO" id="GO:0003682">
    <property type="term" value="F:chromatin binding"/>
    <property type="evidence" value="ECO:0007669"/>
    <property type="project" value="InterPro"/>
</dbReference>
<evidence type="ECO:0000256" key="1">
    <source>
        <dbReference type="ARBA" id="ARBA00004540"/>
    </source>
</evidence>
<evidence type="ECO:0000313" key="10">
    <source>
        <dbReference type="EMBL" id="CCX30485.1"/>
    </source>
</evidence>
<evidence type="ECO:0000256" key="7">
    <source>
        <dbReference type="SAM" id="MobiDB-lite"/>
    </source>
</evidence>
<keyword evidence="4" id="KW-1133">Transmembrane helix</keyword>
<keyword evidence="11" id="KW-1185">Reference proteome</keyword>
<evidence type="ECO:0000256" key="4">
    <source>
        <dbReference type="ARBA" id="ARBA00022989"/>
    </source>
</evidence>
<keyword evidence="5" id="KW-0472">Membrane</keyword>
<evidence type="ECO:0000259" key="8">
    <source>
        <dbReference type="Pfam" id="PF09402"/>
    </source>
</evidence>
<dbReference type="OMA" id="KWECGEL"/>
<dbReference type="AlphaFoldDB" id="U4LMC0"/>
<dbReference type="PANTHER" id="PTHR47808">
    <property type="entry name" value="INNER NUCLEAR MEMBRANE PROTEIN HEH2-RELATED"/>
    <property type="match status" value="1"/>
</dbReference>
<comment type="subcellular location">
    <subcellularLocation>
        <location evidence="1">Nucleus inner membrane</location>
    </subcellularLocation>
</comment>
<evidence type="ECO:0000256" key="6">
    <source>
        <dbReference type="ARBA" id="ARBA00023242"/>
    </source>
</evidence>
<keyword evidence="3" id="KW-0812">Transmembrane</keyword>
<dbReference type="Pfam" id="PF12949">
    <property type="entry name" value="HeH"/>
    <property type="match status" value="1"/>
</dbReference>
<proteinExistence type="predicted"/>
<keyword evidence="2" id="KW-0597">Phosphoprotein</keyword>
<dbReference type="PANTHER" id="PTHR47808:SF2">
    <property type="entry name" value="LEM DOMAIN-CONTAINING PROTEIN 2"/>
    <property type="match status" value="1"/>
</dbReference>
<gene>
    <name evidence="10" type="ORF">PCON_08684</name>
</gene>
<dbReference type="InterPro" id="IPR041885">
    <property type="entry name" value="MAN1_winged_helix_dom"/>
</dbReference>
<dbReference type="STRING" id="1076935.U4LMC0"/>
<evidence type="ECO:0000256" key="2">
    <source>
        <dbReference type="ARBA" id="ARBA00022553"/>
    </source>
</evidence>
<dbReference type="InterPro" id="IPR018996">
    <property type="entry name" value="Man1/Src1-like_C"/>
</dbReference>
<feature type="domain" description="Man1/Src1-like C-terminal" evidence="8">
    <location>
        <begin position="316"/>
        <end position="631"/>
    </location>
</feature>
<dbReference type="eggNOG" id="ENOG502QVG5">
    <property type="taxonomic scope" value="Eukaryota"/>
</dbReference>
<sequence>MDDESYLEPGFDPNTLRVAELRGILLKHDVDYSSSAKKSVLVDLFLRHVASKAAQIRGATSRVLPSTAGMMDAGNTPDRNESSATPGRRSRRSTRGITADAAEESDEAPARSARKSLGRTPSRKSVGVVENENTPSTVRKSRKSIVMPLEDTVTPRRQDEGASQASDTPFSSYNPFQMGSPPAPVITPGADRRKTVGVPASTSRPRSAVSSRRRTEGVIKQEPEEYGQEPQDYNRAEIVSRTVEPVKKRRQSTRAVVNGSDFIKPEPLDDGLEPGEEFEPSEALELAQEQPQELARREFPRRTSGGQGGNVFLAFILLVLAAYGAWWRNEKIEVGYCGVGGLDQRQPEDASPFLDLMRPECEPCPAHARCYPGMELECVDDYIKVNSWAALGGLLPIPPACVADTEKERRVMIMSDAALDILRKNGAEQRCKEKFLSGDLDLKGVSEADLRQVLYDRKAASLSDREFSELFRYALEDVSNREEVVVRTDKNGYSTFHSTSLAALPFGCSIRLFIAGSVARHRVEIIGIILALVALLRARSAIAYRRVYNTQVTKLVHISLSHLAQNAAAHPERPYIAVVHLRDQVLREEFSAKKREHLWKGVEKIVEQNSNVRAGEREISGELMRCWCWIGGVFVEPIPEKREIEAKSEVKPELMEPVIKKEEDTDWRTRRRSRHVV</sequence>
<keyword evidence="6" id="KW-0539">Nucleus</keyword>
<dbReference type="InterPro" id="IPR025856">
    <property type="entry name" value="HeH/LEM_domain"/>
</dbReference>
<accession>U4LMC0</accession>
<dbReference type="EMBL" id="HF935441">
    <property type="protein sequence ID" value="CCX30485.1"/>
    <property type="molecule type" value="Genomic_DNA"/>
</dbReference>
<dbReference type="GO" id="GO:0071763">
    <property type="term" value="P:nuclear membrane organization"/>
    <property type="evidence" value="ECO:0007669"/>
    <property type="project" value="TreeGrafter"/>
</dbReference>
<protein>
    <submittedName>
        <fullName evidence="10">Similar to Inner nuclear membrane protein SRC1 acc. no. Q03707</fullName>
    </submittedName>
</protein>
<evidence type="ECO:0000256" key="3">
    <source>
        <dbReference type="ARBA" id="ARBA00022692"/>
    </source>
</evidence>
<organism evidence="10 11">
    <name type="scientific">Pyronema omphalodes (strain CBS 100304)</name>
    <name type="common">Pyronema confluens</name>
    <dbReference type="NCBI Taxonomy" id="1076935"/>
    <lineage>
        <taxon>Eukaryota</taxon>
        <taxon>Fungi</taxon>
        <taxon>Dikarya</taxon>
        <taxon>Ascomycota</taxon>
        <taxon>Pezizomycotina</taxon>
        <taxon>Pezizomycetes</taxon>
        <taxon>Pezizales</taxon>
        <taxon>Pyronemataceae</taxon>
        <taxon>Pyronema</taxon>
    </lineage>
</organism>
<name>U4LMC0_PYROM</name>
<dbReference type="Pfam" id="PF09402">
    <property type="entry name" value="MSC"/>
    <property type="match status" value="1"/>
</dbReference>
<feature type="domain" description="HeH/LEM" evidence="9">
    <location>
        <begin position="13"/>
        <end position="45"/>
    </location>
</feature>